<organism evidence="1 2">
    <name type="scientific">Rhizophagus irregularis (strain DAOM 197198w)</name>
    <name type="common">Glomus intraradices</name>
    <dbReference type="NCBI Taxonomy" id="1432141"/>
    <lineage>
        <taxon>Eukaryota</taxon>
        <taxon>Fungi</taxon>
        <taxon>Fungi incertae sedis</taxon>
        <taxon>Mucoromycota</taxon>
        <taxon>Glomeromycotina</taxon>
        <taxon>Glomeromycetes</taxon>
        <taxon>Glomerales</taxon>
        <taxon>Glomeraceae</taxon>
        <taxon>Rhizophagus</taxon>
    </lineage>
</organism>
<accession>A0A015LTD1</accession>
<gene>
    <name evidence="1" type="ORF">RirG_202190</name>
</gene>
<proteinExistence type="predicted"/>
<comment type="caution">
    <text evidence="1">The sequence shown here is derived from an EMBL/GenBank/DDBJ whole genome shotgun (WGS) entry which is preliminary data.</text>
</comment>
<dbReference type="Proteomes" id="UP000022910">
    <property type="component" value="Unassembled WGS sequence"/>
</dbReference>
<dbReference type="AlphaFoldDB" id="A0A015LTD1"/>
<evidence type="ECO:0000313" key="1">
    <source>
        <dbReference type="EMBL" id="EXX57968.1"/>
    </source>
</evidence>
<dbReference type="HOGENOM" id="CLU_140521_0_0_1"/>
<evidence type="ECO:0000313" key="2">
    <source>
        <dbReference type="Proteomes" id="UP000022910"/>
    </source>
</evidence>
<name>A0A015LTD1_RHIIW</name>
<protein>
    <submittedName>
        <fullName evidence="1">Uncharacterized protein</fullName>
    </submittedName>
</protein>
<sequence length="110" mass="12450">MLHKAAENTTDSNLNSDLASLLLINQEEDSTITSLEENLINEDILVPPLNEEISVITPLEEDSTTIPLNEKIIRQLQNTTKTNIFFYLEDVQEATQIAHKLCSNIQEQKI</sequence>
<reference evidence="1 2" key="1">
    <citation type="submission" date="2014-02" db="EMBL/GenBank/DDBJ databases">
        <title>Single nucleus genome sequencing reveals high similarity among nuclei of an endomycorrhizal fungus.</title>
        <authorList>
            <person name="Lin K."/>
            <person name="Geurts R."/>
            <person name="Zhang Z."/>
            <person name="Limpens E."/>
            <person name="Saunders D.G."/>
            <person name="Mu D."/>
            <person name="Pang E."/>
            <person name="Cao H."/>
            <person name="Cha H."/>
            <person name="Lin T."/>
            <person name="Zhou Q."/>
            <person name="Shang Y."/>
            <person name="Li Y."/>
            <person name="Ivanov S."/>
            <person name="Sharma T."/>
            <person name="Velzen R.V."/>
            <person name="Ruijter N.D."/>
            <person name="Aanen D.K."/>
            <person name="Win J."/>
            <person name="Kamoun S."/>
            <person name="Bisseling T."/>
            <person name="Huang S."/>
        </authorList>
    </citation>
    <scope>NUCLEOTIDE SEQUENCE [LARGE SCALE GENOMIC DNA]</scope>
    <source>
        <strain evidence="2">DAOM197198w</strain>
    </source>
</reference>
<keyword evidence="2" id="KW-1185">Reference proteome</keyword>
<dbReference type="EMBL" id="JEMT01027147">
    <property type="protein sequence ID" value="EXX57968.1"/>
    <property type="molecule type" value="Genomic_DNA"/>
</dbReference>
<dbReference type="OrthoDB" id="2389439at2759"/>